<reference evidence="2 4" key="3">
    <citation type="submission" date="2016-10" db="EMBL/GenBank/DDBJ databases">
        <authorList>
            <person name="Varghese N."/>
            <person name="Submissions S."/>
        </authorList>
    </citation>
    <scope>NUCLEOTIDE SEQUENCE [LARGE SCALE GENOMIC DNA]</scope>
    <source>
        <strain evidence="2 4">CGMCC 1.6501</strain>
    </source>
</reference>
<protein>
    <submittedName>
        <fullName evidence="2">Uncharacterized protein</fullName>
    </submittedName>
</protein>
<reference evidence="3" key="2">
    <citation type="submission" date="2015-04" db="EMBL/GenBank/DDBJ databases">
        <title>Complete genome sequence of Salinicoccus halodurans strain H3B36, isolated from the Qaidam basin of China.</title>
        <authorList>
            <person name="Ma Y."/>
            <person name="Jiang K."/>
            <person name="Xue Y."/>
        </authorList>
    </citation>
    <scope>NUCLEOTIDE SEQUENCE [LARGE SCALE GENOMIC DNA]</scope>
    <source>
        <strain evidence="3">H3B36</strain>
    </source>
</reference>
<dbReference type="Proteomes" id="UP000034029">
    <property type="component" value="Chromosome"/>
</dbReference>
<organism evidence="2 4">
    <name type="scientific">Salinicoccus halodurans</name>
    <dbReference type="NCBI Taxonomy" id="407035"/>
    <lineage>
        <taxon>Bacteria</taxon>
        <taxon>Bacillati</taxon>
        <taxon>Bacillota</taxon>
        <taxon>Bacilli</taxon>
        <taxon>Bacillales</taxon>
        <taxon>Staphylococcaceae</taxon>
        <taxon>Salinicoccus</taxon>
    </lineage>
</organism>
<dbReference type="EMBL" id="FOTB01000004">
    <property type="protein sequence ID" value="SFK81076.1"/>
    <property type="molecule type" value="Genomic_DNA"/>
</dbReference>
<reference evidence="1 3" key="1">
    <citation type="journal article" date="2015" name="Int. J. Syst. Evol. Microbiol.">
        <title>Complete genome sequence of Salinicoccus halodurans H3B36, isolated from the Qaidam Basin in China.</title>
        <authorList>
            <person name="Jiang K."/>
            <person name="Xue Y."/>
            <person name="Ma Y."/>
        </authorList>
    </citation>
    <scope>NUCLEOTIDE SEQUENCE [LARGE SCALE GENOMIC DNA]</scope>
    <source>
        <strain evidence="1 3">H3B36</strain>
    </source>
</reference>
<evidence type="ECO:0000313" key="1">
    <source>
        <dbReference type="EMBL" id="AKG73414.1"/>
    </source>
</evidence>
<evidence type="ECO:0000313" key="2">
    <source>
        <dbReference type="EMBL" id="SFK81076.1"/>
    </source>
</evidence>
<dbReference type="EMBL" id="CP011366">
    <property type="protein sequence ID" value="AKG73414.1"/>
    <property type="molecule type" value="Genomic_DNA"/>
</dbReference>
<evidence type="ECO:0000313" key="4">
    <source>
        <dbReference type="Proteomes" id="UP000183090"/>
    </source>
</evidence>
<dbReference type="AlphaFoldDB" id="A0A0F7HIS1"/>
<sequence>MKVDIIGSELVKKLTEFKNFPYKINNFTSGQSLLSLISTPYPVDMIDLETDDIHIISTAYRDFNKSLFTSFKTSESEILVLDLLSELNTVCQFNGAYFNQSSLELLKETPDYTNLSHIEKFRAVQNSKEEIFSFLDKYEKIIIIKPDNLEGIDSDFLNALYEMIQKEFHNHLVLTLPNPTEGKTHFNSPIEYYDSINFNLKKFTSDNYFNQLLFDEKLEDDQLSVFINHIEEREYVYELYKDGHSWKISEPTTSRFYKFYLTEKGKYRIRVNLTDESVNPRFSETYNFNPSTGLVKRQIDYVEMPAFSDIWLLDYILEHENIKAIIGNPFKYPEGYNETAVIQSTGLDEDLILSKPELFEYVFHKMIDDNTSDYMDTEETQPKKMFLKTMKRYLSEKN</sequence>
<keyword evidence="3" id="KW-1185">Reference proteome</keyword>
<proteinExistence type="predicted"/>
<dbReference type="KEGG" id="shv:AAT16_03775"/>
<gene>
    <name evidence="1" type="ORF">AAT16_03775</name>
    <name evidence="2" type="ORF">SAMN05216235_1765</name>
</gene>
<accession>A0A0F7HIS1</accession>
<evidence type="ECO:0000313" key="3">
    <source>
        <dbReference type="Proteomes" id="UP000034029"/>
    </source>
</evidence>
<dbReference type="Proteomes" id="UP000183090">
    <property type="component" value="Unassembled WGS sequence"/>
</dbReference>
<dbReference type="OrthoDB" id="2385967at2"/>
<name>A0A0F7HIS1_9STAP</name>
<dbReference type="RefSeq" id="WP_046789604.1">
    <property type="nucleotide sequence ID" value="NZ_CP011366.1"/>
</dbReference>